<dbReference type="EMBL" id="LLXU01000077">
    <property type="protein sequence ID" value="KRG43138.1"/>
    <property type="molecule type" value="Genomic_DNA"/>
</dbReference>
<keyword evidence="2" id="KW-1185">Reference proteome</keyword>
<dbReference type="STRING" id="676599.ARC20_10145"/>
<evidence type="ECO:0000313" key="2">
    <source>
        <dbReference type="Proteomes" id="UP000051802"/>
    </source>
</evidence>
<reference evidence="1 2" key="1">
    <citation type="submission" date="2015-10" db="EMBL/GenBank/DDBJ databases">
        <title>Genome sequencing and analysis of members of genus Stenotrophomonas.</title>
        <authorList>
            <person name="Patil P.P."/>
            <person name="Midha S."/>
            <person name="Patil P.B."/>
        </authorList>
    </citation>
    <scope>NUCLEOTIDE SEQUENCE [LARGE SCALE GENOMIC DNA]</scope>
    <source>
        <strain evidence="1 2">JCM 16536</strain>
    </source>
</reference>
<name>A0A0R0ALR6_9GAMM</name>
<evidence type="ECO:0000313" key="1">
    <source>
        <dbReference type="EMBL" id="KRG43138.1"/>
    </source>
</evidence>
<sequence>MRLPHSFQLQEGLPICGFCEQFVELWQEPADYAGQVAQRNLDMAVSMEAGARYQFRTLLERATHRLIGKGMRDGFAGAVDVIEDGVVEVAQDVVRILIVAGPVGRNAPAR</sequence>
<proteinExistence type="predicted"/>
<accession>A0A0R0ALR6</accession>
<comment type="caution">
    <text evidence="1">The sequence shown here is derived from an EMBL/GenBank/DDBJ whole genome shotgun (WGS) entry which is preliminary data.</text>
</comment>
<dbReference type="AlphaFoldDB" id="A0A0R0ALR6"/>
<organism evidence="1 2">
    <name type="scientific">Stenotrophomonas panacihumi</name>
    <dbReference type="NCBI Taxonomy" id="676599"/>
    <lineage>
        <taxon>Bacteria</taxon>
        <taxon>Pseudomonadati</taxon>
        <taxon>Pseudomonadota</taxon>
        <taxon>Gammaproteobacteria</taxon>
        <taxon>Lysobacterales</taxon>
        <taxon>Lysobacteraceae</taxon>
        <taxon>Stenotrophomonas</taxon>
    </lineage>
</organism>
<dbReference type="Proteomes" id="UP000051802">
    <property type="component" value="Unassembled WGS sequence"/>
</dbReference>
<gene>
    <name evidence="1" type="ORF">ARC20_10145</name>
</gene>
<protein>
    <submittedName>
        <fullName evidence="1">Uncharacterized protein</fullName>
    </submittedName>
</protein>